<sequence length="70" mass="8118">MNVEIKISKFSRWDWTITSQSINNISSLRRLDEFSIFLMNLAQSGTKIIIDTDYENDEVEIEAEPEASFS</sequence>
<evidence type="ECO:0000313" key="1">
    <source>
        <dbReference type="EMBL" id="MSU01883.1"/>
    </source>
</evidence>
<dbReference type="RefSeq" id="WP_154440366.1">
    <property type="nucleotide sequence ID" value="NZ_VUNQ01000021.1"/>
</dbReference>
<reference evidence="1 2" key="1">
    <citation type="submission" date="2019-09" db="EMBL/GenBank/DDBJ databases">
        <title>In-depth cultivation of the pig gut microbiome towards novel bacterial diversity and tailored functional studies.</title>
        <authorList>
            <person name="Wylensek D."/>
            <person name="Hitch T.C.A."/>
            <person name="Clavel T."/>
        </authorList>
    </citation>
    <scope>NUCLEOTIDE SEQUENCE [LARGE SCALE GENOMIC DNA]</scope>
    <source>
        <strain evidence="1 2">WCA3-693-APC-4?</strain>
    </source>
</reference>
<comment type="caution">
    <text evidence="1">The sequence shown here is derived from an EMBL/GenBank/DDBJ whole genome shotgun (WGS) entry which is preliminary data.</text>
</comment>
<organism evidence="1 2">
    <name type="scientific">Tissierella pigra</name>
    <dbReference type="NCBI Taxonomy" id="2607614"/>
    <lineage>
        <taxon>Bacteria</taxon>
        <taxon>Bacillati</taxon>
        <taxon>Bacillota</taxon>
        <taxon>Tissierellia</taxon>
        <taxon>Tissierellales</taxon>
        <taxon>Tissierellaceae</taxon>
        <taxon>Tissierella</taxon>
    </lineage>
</organism>
<proteinExistence type="predicted"/>
<protein>
    <submittedName>
        <fullName evidence="1">Uncharacterized protein</fullName>
    </submittedName>
</protein>
<gene>
    <name evidence="1" type="ORF">FYJ83_10425</name>
</gene>
<keyword evidence="2" id="KW-1185">Reference proteome</keyword>
<dbReference type="EMBL" id="VUNQ01000021">
    <property type="protein sequence ID" value="MSU01883.1"/>
    <property type="molecule type" value="Genomic_DNA"/>
</dbReference>
<dbReference type="AlphaFoldDB" id="A0A6N7XWQ8"/>
<evidence type="ECO:0000313" key="2">
    <source>
        <dbReference type="Proteomes" id="UP000469523"/>
    </source>
</evidence>
<accession>A0A6N7XWQ8</accession>
<dbReference type="Proteomes" id="UP000469523">
    <property type="component" value="Unassembled WGS sequence"/>
</dbReference>
<name>A0A6N7XWQ8_9FIRM</name>